<feature type="domain" description="Doubled CXXCH motif" evidence="2">
    <location>
        <begin position="135"/>
        <end position="174"/>
    </location>
</feature>
<gene>
    <name evidence="3" type="ORF">C4532_06015</name>
</gene>
<dbReference type="Pfam" id="PF09699">
    <property type="entry name" value="Paired_CXXCH_1"/>
    <property type="match status" value="2"/>
</dbReference>
<dbReference type="EMBL" id="QZKI01000045">
    <property type="protein sequence ID" value="RJP72409.1"/>
    <property type="molecule type" value="Genomic_DNA"/>
</dbReference>
<evidence type="ECO:0000313" key="3">
    <source>
        <dbReference type="EMBL" id="RJP72409.1"/>
    </source>
</evidence>
<dbReference type="Gene3D" id="1.10.1130.10">
    <property type="entry name" value="Flavocytochrome C3, Chain A"/>
    <property type="match status" value="1"/>
</dbReference>
<dbReference type="InterPro" id="IPR036280">
    <property type="entry name" value="Multihaem_cyt_sf"/>
</dbReference>
<comment type="caution">
    <text evidence="3">The sequence shown here is derived from an EMBL/GenBank/DDBJ whole genome shotgun (WGS) entry which is preliminary data.</text>
</comment>
<organism evidence="3 4">
    <name type="scientific">Candidatus Abyssobacteria bacterium SURF_17</name>
    <dbReference type="NCBI Taxonomy" id="2093361"/>
    <lineage>
        <taxon>Bacteria</taxon>
        <taxon>Pseudomonadati</taxon>
        <taxon>Candidatus Hydrogenedentota</taxon>
        <taxon>Candidatus Abyssobacteria</taxon>
    </lineage>
</organism>
<feature type="domain" description="Doubled CXXCH motif" evidence="2">
    <location>
        <begin position="62"/>
        <end position="98"/>
    </location>
</feature>
<dbReference type="SUPFAM" id="SSF48695">
    <property type="entry name" value="Multiheme cytochromes"/>
    <property type="match status" value="2"/>
</dbReference>
<keyword evidence="1" id="KW-0732">Signal</keyword>
<evidence type="ECO:0000313" key="4">
    <source>
        <dbReference type="Proteomes" id="UP000285961"/>
    </source>
</evidence>
<dbReference type="Proteomes" id="UP000285961">
    <property type="component" value="Unassembled WGS sequence"/>
</dbReference>
<dbReference type="AlphaFoldDB" id="A0A419F271"/>
<name>A0A419F271_9BACT</name>
<proteinExistence type="predicted"/>
<dbReference type="PANTHER" id="PTHR35038">
    <property type="entry name" value="DISSIMILATORY SULFITE REDUCTASE SIRA"/>
    <property type="match status" value="1"/>
</dbReference>
<dbReference type="InterPro" id="IPR010177">
    <property type="entry name" value="Paired_CXXCH_1"/>
</dbReference>
<dbReference type="PANTHER" id="PTHR35038:SF8">
    <property type="entry name" value="C-TYPE POLYHEME CYTOCHROME OMCC"/>
    <property type="match status" value="1"/>
</dbReference>
<evidence type="ECO:0000256" key="1">
    <source>
        <dbReference type="ARBA" id="ARBA00022729"/>
    </source>
</evidence>
<sequence>MRILMERKKIITRAAARIGIIGVLLILAVRIAPLGWAVGGLYPTTLHGDAVTGVRRDTSLPRGDCSHCHAMHGAPGGMGDFALWMENTNQLCFTCHSGSSRRETYRGSIEYESSIHEDDFLVRWPGPEPPARMEPEAKGKCVNCHTPHGWGDLDGLIPSLLFKREESLCLGCHRLAGPAQKEIETQMAYQFTHQINSRQMAGRHTAGEEMIPSTFSLQGRHVECADCHNVHVHTGVLHIRGTNQASGILKGVSFVEADYGMMPDTFPTFQPRDETFNIQFEYQLCFKCHSYWAYGSFPPFLSSGGGQETDQSIEFNPNNESSHNVIQAPNLNGRGEFVNGWRWDARMHCSDCHGSDNERDPQGPHGSQLQFLLKASWNVTTGQSSEDTSGHLCFLCHDFITYAQDADNRNTGFSRNNGQDNLHGFHSRRENNVAGRPIACMDCHSKIPHGINRLALLVTRTDNARYLGGTVLLRESDVPNWGPSGNWDKSDCTVECH</sequence>
<dbReference type="GO" id="GO:0016491">
    <property type="term" value="F:oxidoreductase activity"/>
    <property type="evidence" value="ECO:0007669"/>
    <property type="project" value="TreeGrafter"/>
</dbReference>
<evidence type="ECO:0000259" key="2">
    <source>
        <dbReference type="Pfam" id="PF09699"/>
    </source>
</evidence>
<accession>A0A419F271</accession>
<protein>
    <recommendedName>
        <fullName evidence="2">Doubled CXXCH motif domain-containing protein</fullName>
    </recommendedName>
</protein>
<reference evidence="3 4" key="1">
    <citation type="journal article" date="2017" name="ISME J.">
        <title>Energy and carbon metabolisms in a deep terrestrial subsurface fluid microbial community.</title>
        <authorList>
            <person name="Momper L."/>
            <person name="Jungbluth S.P."/>
            <person name="Lee M.D."/>
            <person name="Amend J.P."/>
        </authorList>
    </citation>
    <scope>NUCLEOTIDE SEQUENCE [LARGE SCALE GENOMIC DNA]</scope>
    <source>
        <strain evidence="3">SURF_17</strain>
    </source>
</reference>
<dbReference type="InterPro" id="IPR051829">
    <property type="entry name" value="Multiheme_Cytochr_ET"/>
</dbReference>